<evidence type="ECO:0000313" key="2">
    <source>
        <dbReference type="Proteomes" id="UP000054776"/>
    </source>
</evidence>
<dbReference type="EMBL" id="JYDH01003130">
    <property type="protein sequence ID" value="KRY06428.1"/>
    <property type="molecule type" value="Genomic_DNA"/>
</dbReference>
<evidence type="ECO:0000313" key="1">
    <source>
        <dbReference type="EMBL" id="KRY06428.1"/>
    </source>
</evidence>
<proteinExistence type="predicted"/>
<name>A0A0V0Z1Y4_TRISP</name>
<keyword evidence="2" id="KW-1185">Reference proteome</keyword>
<sequence>MTSSYLRHHLLGIRSQQMKIQQTVQKRKLCSVVENGRVLDVRAVTSDIPAKDF</sequence>
<comment type="caution">
    <text evidence="1">The sequence shown here is derived from an EMBL/GenBank/DDBJ whole genome shotgun (WGS) entry which is preliminary data.</text>
</comment>
<reference evidence="1 2" key="1">
    <citation type="submission" date="2015-01" db="EMBL/GenBank/DDBJ databases">
        <title>Evolution of Trichinella species and genotypes.</title>
        <authorList>
            <person name="Korhonen P.K."/>
            <person name="Edoardo P."/>
            <person name="Giuseppe L.R."/>
            <person name="Gasser R.B."/>
        </authorList>
    </citation>
    <scope>NUCLEOTIDE SEQUENCE [LARGE SCALE GENOMIC DNA]</scope>
    <source>
        <strain evidence="1">ISS3</strain>
    </source>
</reference>
<dbReference type="OrthoDB" id="5937951at2759"/>
<gene>
    <name evidence="1" type="ORF">T01_6781</name>
</gene>
<organism evidence="1 2">
    <name type="scientific">Trichinella spiralis</name>
    <name type="common">Trichina worm</name>
    <dbReference type="NCBI Taxonomy" id="6334"/>
    <lineage>
        <taxon>Eukaryota</taxon>
        <taxon>Metazoa</taxon>
        <taxon>Ecdysozoa</taxon>
        <taxon>Nematoda</taxon>
        <taxon>Enoplea</taxon>
        <taxon>Dorylaimia</taxon>
        <taxon>Trichinellida</taxon>
        <taxon>Trichinellidae</taxon>
        <taxon>Trichinella</taxon>
    </lineage>
</organism>
<dbReference type="Proteomes" id="UP000054776">
    <property type="component" value="Unassembled WGS sequence"/>
</dbReference>
<dbReference type="InParanoid" id="A0A0V0Z1Y4"/>
<dbReference type="AlphaFoldDB" id="A0A0V0Z1Y4"/>
<accession>A0A0V0Z1Y4</accession>
<protein>
    <submittedName>
        <fullName evidence="1">Uncharacterized protein</fullName>
    </submittedName>
</protein>